<comment type="function">
    <text evidence="9">Acts as a magnesium transporter.</text>
</comment>
<sequence length="449" mass="49893">MSVKLNEKLLESLQVAIQQQNNRFIQETLKDKHAADISVLLDQMDALESKYILRLLNPEMSADIVADLEEDTRKGFLKNFSSEELAGLMDYTDSDDAADILNDQPVKVREEVIALMQNSEKAEYIIDLLHYEEDCAGGLMAKELIKANINWNIKQCIEEIRRQTKNVEKVYTVYVVNDKDTLLGRVSLKKIVLSTDDTKIKDIYVSNIQTVQTYYSEEEVAEIMRKYDLEVVPVVNVQGKLLGRITIDDVVDVITEQAELERQIMSGLSETAEVDDSIWTLSRARLPWLIIGMMGGLLGAQYMGFFENELKIVPAIAFFVPLIQATGGNVGIQSSTIVVQTLVGNPFDGKSLGSRLFKVLLVAIFNGIVISSLVFGFVMIFNEMNMAFVVAVALFNVVLIASLTGTITPLILDRLGVNPALASGPFITTANDLIGLAVYFTVAKLLFSI</sequence>
<feature type="transmembrane region" description="Helical" evidence="9">
    <location>
        <begin position="424"/>
        <end position="447"/>
    </location>
</feature>
<comment type="subcellular location">
    <subcellularLocation>
        <location evidence="9">Cell membrane</location>
        <topology evidence="9">Multi-pass membrane protein</topology>
    </subcellularLocation>
    <subcellularLocation>
        <location evidence="1">Membrane</location>
        <topology evidence="1">Multi-pass membrane protein</topology>
    </subcellularLocation>
</comment>
<dbReference type="EMBL" id="JBDKWZ010000006">
    <property type="protein sequence ID" value="MEN7548530.1"/>
    <property type="molecule type" value="Genomic_DNA"/>
</dbReference>
<dbReference type="NCBIfam" id="TIGR00400">
    <property type="entry name" value="mgtE"/>
    <property type="match status" value="1"/>
</dbReference>
<dbReference type="Gene3D" id="3.10.580.10">
    <property type="entry name" value="CBS-domain"/>
    <property type="match status" value="1"/>
</dbReference>
<dbReference type="InterPro" id="IPR036739">
    <property type="entry name" value="SLC41_membr_dom_sf"/>
</dbReference>
<keyword evidence="9" id="KW-1003">Cell membrane</keyword>
<feature type="transmembrane region" description="Helical" evidence="9">
    <location>
        <begin position="286"/>
        <end position="305"/>
    </location>
</feature>
<evidence type="ECO:0000256" key="8">
    <source>
        <dbReference type="PROSITE-ProRule" id="PRU00703"/>
    </source>
</evidence>
<keyword evidence="8" id="KW-0129">CBS domain</keyword>
<dbReference type="AlphaFoldDB" id="A0AAW9RZZ1"/>
<dbReference type="InterPro" id="IPR038076">
    <property type="entry name" value="MgtE_N_sf"/>
</dbReference>
<feature type="transmembrane region" description="Helical" evidence="9">
    <location>
        <begin position="388"/>
        <end position="412"/>
    </location>
</feature>
<evidence type="ECO:0000259" key="10">
    <source>
        <dbReference type="PROSITE" id="PS51371"/>
    </source>
</evidence>
<evidence type="ECO:0000256" key="9">
    <source>
        <dbReference type="RuleBase" id="RU362011"/>
    </source>
</evidence>
<dbReference type="Gene3D" id="1.25.60.10">
    <property type="entry name" value="MgtE N-terminal domain-like"/>
    <property type="match status" value="1"/>
</dbReference>
<accession>A0AAW9RZZ1</accession>
<dbReference type="Proteomes" id="UP001403385">
    <property type="component" value="Unassembled WGS sequence"/>
</dbReference>
<dbReference type="InterPro" id="IPR046342">
    <property type="entry name" value="CBS_dom_sf"/>
</dbReference>
<dbReference type="SUPFAM" id="SSF54631">
    <property type="entry name" value="CBS-domain pair"/>
    <property type="match status" value="1"/>
</dbReference>
<evidence type="ECO:0000256" key="6">
    <source>
        <dbReference type="ARBA" id="ARBA00022989"/>
    </source>
</evidence>
<dbReference type="SMART" id="SM00116">
    <property type="entry name" value="CBS"/>
    <property type="match status" value="1"/>
</dbReference>
<keyword evidence="3 9" id="KW-0813">Transport</keyword>
<feature type="domain" description="CBS" evidence="10">
    <location>
        <begin position="204"/>
        <end position="260"/>
    </location>
</feature>
<dbReference type="InterPro" id="IPR006667">
    <property type="entry name" value="SLC41_membr_dom"/>
</dbReference>
<reference evidence="11 12" key="1">
    <citation type="submission" date="2024-04" db="EMBL/GenBank/DDBJ databases">
        <title>Novel genus in family Flammeovirgaceae.</title>
        <authorList>
            <person name="Nguyen T.H."/>
            <person name="Vuong T.Q."/>
            <person name="Le H."/>
            <person name="Kim S.-G."/>
        </authorList>
    </citation>
    <scope>NUCLEOTIDE SEQUENCE [LARGE SCALE GENOMIC DNA]</scope>
    <source>
        <strain evidence="11 12">JCM 23209</strain>
    </source>
</reference>
<keyword evidence="9" id="KW-0479">Metal-binding</keyword>
<dbReference type="RefSeq" id="WP_346821310.1">
    <property type="nucleotide sequence ID" value="NZ_JBDKWZ010000006.1"/>
</dbReference>
<dbReference type="SMART" id="SM00924">
    <property type="entry name" value="MgtE_N"/>
    <property type="match status" value="1"/>
</dbReference>
<comment type="subunit">
    <text evidence="9">Homodimer.</text>
</comment>
<dbReference type="PROSITE" id="PS51371">
    <property type="entry name" value="CBS"/>
    <property type="match status" value="1"/>
</dbReference>
<comment type="similarity">
    <text evidence="2 9">Belongs to the SLC41A transporter family.</text>
</comment>
<feature type="transmembrane region" description="Helical" evidence="9">
    <location>
        <begin position="312"/>
        <end position="339"/>
    </location>
</feature>
<evidence type="ECO:0000256" key="7">
    <source>
        <dbReference type="ARBA" id="ARBA00023136"/>
    </source>
</evidence>
<protein>
    <recommendedName>
        <fullName evidence="9">Magnesium transporter MgtE</fullName>
    </recommendedName>
</protein>
<dbReference type="Pfam" id="PF03448">
    <property type="entry name" value="MgtE_N"/>
    <property type="match status" value="1"/>
</dbReference>
<keyword evidence="12" id="KW-1185">Reference proteome</keyword>
<dbReference type="Pfam" id="PF00571">
    <property type="entry name" value="CBS"/>
    <property type="match status" value="2"/>
</dbReference>
<feature type="transmembrane region" description="Helical" evidence="9">
    <location>
        <begin position="359"/>
        <end position="381"/>
    </location>
</feature>
<dbReference type="GO" id="GO:0005886">
    <property type="term" value="C:plasma membrane"/>
    <property type="evidence" value="ECO:0007669"/>
    <property type="project" value="UniProtKB-SubCell"/>
</dbReference>
<name>A0AAW9RZZ1_9BACT</name>
<keyword evidence="7 9" id="KW-0472">Membrane</keyword>
<dbReference type="InterPro" id="IPR006668">
    <property type="entry name" value="Mg_transptr_MgtE_intracell_dom"/>
</dbReference>
<evidence type="ECO:0000256" key="2">
    <source>
        <dbReference type="ARBA" id="ARBA00009749"/>
    </source>
</evidence>
<evidence type="ECO:0000313" key="12">
    <source>
        <dbReference type="Proteomes" id="UP001403385"/>
    </source>
</evidence>
<evidence type="ECO:0000256" key="1">
    <source>
        <dbReference type="ARBA" id="ARBA00004141"/>
    </source>
</evidence>
<proteinExistence type="inferred from homology"/>
<evidence type="ECO:0000256" key="3">
    <source>
        <dbReference type="ARBA" id="ARBA00022448"/>
    </source>
</evidence>
<evidence type="ECO:0000313" key="11">
    <source>
        <dbReference type="EMBL" id="MEN7548530.1"/>
    </source>
</evidence>
<dbReference type="Gene3D" id="1.10.357.20">
    <property type="entry name" value="SLC41 divalent cation transporters, integral membrane domain"/>
    <property type="match status" value="1"/>
</dbReference>
<dbReference type="GO" id="GO:0015095">
    <property type="term" value="F:magnesium ion transmembrane transporter activity"/>
    <property type="evidence" value="ECO:0007669"/>
    <property type="project" value="UniProtKB-UniRule"/>
</dbReference>
<dbReference type="Pfam" id="PF01769">
    <property type="entry name" value="MgtE"/>
    <property type="match status" value="1"/>
</dbReference>
<dbReference type="SUPFAM" id="SSF158791">
    <property type="entry name" value="MgtE N-terminal domain-like"/>
    <property type="match status" value="1"/>
</dbReference>
<keyword evidence="4 9" id="KW-0812">Transmembrane</keyword>
<dbReference type="GO" id="GO:0046872">
    <property type="term" value="F:metal ion binding"/>
    <property type="evidence" value="ECO:0007669"/>
    <property type="project" value="UniProtKB-KW"/>
</dbReference>
<dbReference type="InterPro" id="IPR000644">
    <property type="entry name" value="CBS_dom"/>
</dbReference>
<gene>
    <name evidence="11" type="primary">mgtE</name>
    <name evidence="11" type="ORF">AAG747_11455</name>
</gene>
<dbReference type="PANTHER" id="PTHR43773:SF1">
    <property type="entry name" value="MAGNESIUM TRANSPORTER MGTE"/>
    <property type="match status" value="1"/>
</dbReference>
<keyword evidence="5 9" id="KW-0460">Magnesium</keyword>
<comment type="caution">
    <text evidence="11">The sequence shown here is derived from an EMBL/GenBank/DDBJ whole genome shotgun (WGS) entry which is preliminary data.</text>
</comment>
<dbReference type="InterPro" id="IPR006669">
    <property type="entry name" value="MgtE_transporter"/>
</dbReference>
<dbReference type="PANTHER" id="PTHR43773">
    <property type="entry name" value="MAGNESIUM TRANSPORTER MGTE"/>
    <property type="match status" value="1"/>
</dbReference>
<organism evidence="11 12">
    <name type="scientific">Rapidithrix thailandica</name>
    <dbReference type="NCBI Taxonomy" id="413964"/>
    <lineage>
        <taxon>Bacteria</taxon>
        <taxon>Pseudomonadati</taxon>
        <taxon>Bacteroidota</taxon>
        <taxon>Cytophagia</taxon>
        <taxon>Cytophagales</taxon>
        <taxon>Flammeovirgaceae</taxon>
        <taxon>Rapidithrix</taxon>
    </lineage>
</organism>
<keyword evidence="6 9" id="KW-1133">Transmembrane helix</keyword>
<dbReference type="CDD" id="cd04606">
    <property type="entry name" value="CBS_pair_Mg_transporter"/>
    <property type="match status" value="1"/>
</dbReference>
<dbReference type="SUPFAM" id="SSF161093">
    <property type="entry name" value="MgtE membrane domain-like"/>
    <property type="match status" value="1"/>
</dbReference>
<evidence type="ECO:0000256" key="5">
    <source>
        <dbReference type="ARBA" id="ARBA00022842"/>
    </source>
</evidence>
<evidence type="ECO:0000256" key="4">
    <source>
        <dbReference type="ARBA" id="ARBA00022692"/>
    </source>
</evidence>